<dbReference type="InterPro" id="IPR051673">
    <property type="entry name" value="SSDNA_exonuclease_RecJ"/>
</dbReference>
<dbReference type="Pfam" id="PF21763">
    <property type="entry name" value="DHH_CID"/>
    <property type="match status" value="1"/>
</dbReference>
<sequence length="467" mass="52021">MSLQKIEELNAKAKKLAERVKAEQSIAVIHHYDADGIASGAIIGKALQRADKEVSFKGMKQLYSETIEELRNLADFFIFVDFGSSYIAELNEALEDNYIVIDHHQPKTSNQKNFLNCCHYNIDGSFEASGSTLAYIVAKHLGNNYDLSSLAIVGSVGDMQDSSGKLLGLNRAVLEEAIKHKLVEARKDLRLYGRITRPLVQFLAYSTDPIIPMLTGSEENCLRFLRSKGFELKRNEHWLSYEELSFEERKRLVTELILHLDSFNVPEWKIARLIGEVYTLLKEPYGTPLRDAKEYATLLNACGRNDAIEVALAVCLGDRDLELSKALSILAEHRKKLREGIQLMIEEGVSERESFYYFNAGSRIKDSLIGVVAGMLYGSGAVLPTKPIIALAMQEDGFIKVSARATQELARAGINLGKALQECCAELNSKAEGGGHVIAAGCRIEENELEEFLEKLDKKLKEQLAGN</sequence>
<dbReference type="Proteomes" id="UP000277633">
    <property type="component" value="Unassembled WGS sequence"/>
</dbReference>
<dbReference type="PANTHER" id="PTHR30255">
    <property type="entry name" value="SINGLE-STRANDED-DNA-SPECIFIC EXONUCLEASE RECJ"/>
    <property type="match status" value="1"/>
</dbReference>
<dbReference type="GO" id="GO:0004527">
    <property type="term" value="F:exonuclease activity"/>
    <property type="evidence" value="ECO:0007669"/>
    <property type="project" value="UniProtKB-KW"/>
</dbReference>
<protein>
    <submittedName>
        <fullName evidence="4">Recombinase RecJ</fullName>
    </submittedName>
</protein>
<organism evidence="4 5">
    <name type="scientific">Candidatus Iainarchaeum sp</name>
    <dbReference type="NCBI Taxonomy" id="3101447"/>
    <lineage>
        <taxon>Archaea</taxon>
        <taxon>Candidatus Iainarchaeota</taxon>
        <taxon>Candidatus Iainarchaeia</taxon>
        <taxon>Candidatus Iainarchaeales</taxon>
        <taxon>Candidatus Iainarchaeaceae</taxon>
        <taxon>Candidatus Iainarchaeum</taxon>
    </lineage>
</organism>
<dbReference type="InterPro" id="IPR003156">
    <property type="entry name" value="DHHA1_dom"/>
</dbReference>
<dbReference type="PANTHER" id="PTHR30255:SF2">
    <property type="entry name" value="SINGLE-STRANDED-DNA-SPECIFIC EXONUCLEASE RECJ"/>
    <property type="match status" value="1"/>
</dbReference>
<dbReference type="Pfam" id="PF02272">
    <property type="entry name" value="DHHA1"/>
    <property type="match status" value="1"/>
</dbReference>
<feature type="domain" description="DDH" evidence="1">
    <location>
        <begin position="26"/>
        <end position="139"/>
    </location>
</feature>
<evidence type="ECO:0000259" key="2">
    <source>
        <dbReference type="Pfam" id="PF02272"/>
    </source>
</evidence>
<evidence type="ECO:0000259" key="3">
    <source>
        <dbReference type="Pfam" id="PF21763"/>
    </source>
</evidence>
<evidence type="ECO:0000313" key="5">
    <source>
        <dbReference type="Proteomes" id="UP000277633"/>
    </source>
</evidence>
<dbReference type="Gene3D" id="3.90.1640.30">
    <property type="match status" value="1"/>
</dbReference>
<feature type="domain" description="DHHA1" evidence="2">
    <location>
        <begin position="386"/>
        <end position="462"/>
    </location>
</feature>
<dbReference type="EMBL" id="QMWO01000008">
    <property type="protein sequence ID" value="RLG70341.1"/>
    <property type="molecule type" value="Genomic_DNA"/>
</dbReference>
<dbReference type="InterPro" id="IPR001667">
    <property type="entry name" value="DDH_dom"/>
</dbReference>
<dbReference type="SUPFAM" id="SSF64182">
    <property type="entry name" value="DHH phosphoesterases"/>
    <property type="match status" value="1"/>
</dbReference>
<gene>
    <name evidence="4" type="ORF">DRO07_00445</name>
</gene>
<reference evidence="4 5" key="1">
    <citation type="submission" date="2018-06" db="EMBL/GenBank/DDBJ databases">
        <title>Extensive metabolic versatility and redundancy in microbially diverse, dynamic hydrothermal sediments.</title>
        <authorList>
            <person name="Dombrowski N."/>
            <person name="Teske A."/>
            <person name="Baker B.J."/>
        </authorList>
    </citation>
    <scope>NUCLEOTIDE SEQUENCE [LARGE SCALE GENOMIC DNA]</scope>
    <source>
        <strain evidence="4">B9_G13</strain>
    </source>
</reference>
<dbReference type="GO" id="GO:0003676">
    <property type="term" value="F:nucleic acid binding"/>
    <property type="evidence" value="ECO:0007669"/>
    <property type="project" value="InterPro"/>
</dbReference>
<dbReference type="Gene3D" id="3.10.310.30">
    <property type="match status" value="1"/>
</dbReference>
<dbReference type="InterPro" id="IPR038763">
    <property type="entry name" value="DHH_sf"/>
</dbReference>
<evidence type="ECO:0000313" key="4">
    <source>
        <dbReference type="EMBL" id="RLG70341.1"/>
    </source>
</evidence>
<proteinExistence type="predicted"/>
<name>A0A497JGW2_9ARCH</name>
<dbReference type="AlphaFoldDB" id="A0A497JGW2"/>
<dbReference type="InterPro" id="IPR048515">
    <property type="entry name" value="DHH_CID"/>
</dbReference>
<accession>A0A497JGW2</accession>
<comment type="caution">
    <text evidence="4">The sequence shown here is derived from an EMBL/GenBank/DDBJ whole genome shotgun (WGS) entry which is preliminary data.</text>
</comment>
<evidence type="ECO:0000259" key="1">
    <source>
        <dbReference type="Pfam" id="PF01368"/>
    </source>
</evidence>
<feature type="domain" description="DHH-CID" evidence="3">
    <location>
        <begin position="191"/>
        <end position="274"/>
    </location>
</feature>
<dbReference type="Pfam" id="PF01368">
    <property type="entry name" value="DHH"/>
    <property type="match status" value="1"/>
</dbReference>